<feature type="transmembrane region" description="Helical" evidence="8">
    <location>
        <begin position="262"/>
        <end position="284"/>
    </location>
</feature>
<dbReference type="GO" id="GO:0140359">
    <property type="term" value="F:ABC-type transporter activity"/>
    <property type="evidence" value="ECO:0007669"/>
    <property type="project" value="InterPro"/>
</dbReference>
<dbReference type="PRINTS" id="PR00164">
    <property type="entry name" value="ABC2TRNSPORT"/>
</dbReference>
<dbReference type="EMBL" id="SLXK01000013">
    <property type="protein sequence ID" value="TCP29015.1"/>
    <property type="molecule type" value="Genomic_DNA"/>
</dbReference>
<evidence type="ECO:0000313" key="11">
    <source>
        <dbReference type="Proteomes" id="UP000295416"/>
    </source>
</evidence>
<dbReference type="InterPro" id="IPR051449">
    <property type="entry name" value="ABC-2_transporter_component"/>
</dbReference>
<sequence>MRDILWLIRNTLSSTFRQKKNIIMYLCLPLIGIFVAILAYGGEQPMTLHIGVASHDQSYITDDTIKFLNDLDNVKITKINDSEVQDKITSGALDGVITFKSGYSGSVLNGDPGHIQITSIKGAQVTSFVKSYLYRYIDNISAIAKAAGGDQAAFKTMYHGFQGTGFKLKAHSLADTSKNKDMAYQTIGFLIMIMLMSAGNLSEIILLEKENRTYFRLLSSPINARKYIFSNIVVNMIVMTAQILITLTVMTTIFHIDINVPFWEAAGVMLIFALIAIGLSLVTVAFSNSRSAASGLQNLIVMPTVMLSGCFWPVEVMPESVQKIADFLPQRWALDTLTKLQDGDVSHIYLNIMILFAFAIAFFLIAIYKFGRNNDTRNFV</sequence>
<evidence type="ECO:0000256" key="4">
    <source>
        <dbReference type="ARBA" id="ARBA00022475"/>
    </source>
</evidence>
<dbReference type="OrthoDB" id="266913at2"/>
<dbReference type="PANTHER" id="PTHR30294">
    <property type="entry name" value="MEMBRANE COMPONENT OF ABC TRANSPORTER YHHJ-RELATED"/>
    <property type="match status" value="1"/>
</dbReference>
<feature type="domain" description="ABC transmembrane type-2" evidence="9">
    <location>
        <begin position="151"/>
        <end position="373"/>
    </location>
</feature>
<evidence type="ECO:0000256" key="7">
    <source>
        <dbReference type="ARBA" id="ARBA00023136"/>
    </source>
</evidence>
<gene>
    <name evidence="10" type="ORF">EV207_11350</name>
</gene>
<proteinExistence type="inferred from homology"/>
<dbReference type="InterPro" id="IPR047817">
    <property type="entry name" value="ABC2_TM_bact-type"/>
</dbReference>
<keyword evidence="11" id="KW-1185">Reference proteome</keyword>
<comment type="caution">
    <text evidence="10">The sequence shown here is derived from an EMBL/GenBank/DDBJ whole genome shotgun (WGS) entry which is preliminary data.</text>
</comment>
<feature type="transmembrane region" description="Helical" evidence="8">
    <location>
        <begin position="348"/>
        <end position="368"/>
    </location>
</feature>
<protein>
    <recommendedName>
        <fullName evidence="8">Transport permease protein</fullName>
    </recommendedName>
</protein>
<feature type="transmembrane region" description="Helical" evidence="8">
    <location>
        <begin position="21"/>
        <end position="41"/>
    </location>
</feature>
<evidence type="ECO:0000313" key="10">
    <source>
        <dbReference type="EMBL" id="TCP29015.1"/>
    </source>
</evidence>
<dbReference type="Proteomes" id="UP000295416">
    <property type="component" value="Unassembled WGS sequence"/>
</dbReference>
<keyword evidence="6 8" id="KW-1133">Transmembrane helix</keyword>
<keyword evidence="7 8" id="KW-0472">Membrane</keyword>
<evidence type="ECO:0000256" key="1">
    <source>
        <dbReference type="ARBA" id="ARBA00004651"/>
    </source>
</evidence>
<keyword evidence="3 8" id="KW-0813">Transport</keyword>
<feature type="transmembrane region" description="Helical" evidence="8">
    <location>
        <begin position="228"/>
        <end position="256"/>
    </location>
</feature>
<evidence type="ECO:0000256" key="2">
    <source>
        <dbReference type="ARBA" id="ARBA00007783"/>
    </source>
</evidence>
<evidence type="ECO:0000256" key="6">
    <source>
        <dbReference type="ARBA" id="ARBA00022989"/>
    </source>
</evidence>
<dbReference type="InterPro" id="IPR013525">
    <property type="entry name" value="ABC2_TM"/>
</dbReference>
<keyword evidence="5 8" id="KW-0812">Transmembrane</keyword>
<evidence type="ECO:0000256" key="8">
    <source>
        <dbReference type="RuleBase" id="RU361157"/>
    </source>
</evidence>
<keyword evidence="4 8" id="KW-1003">Cell membrane</keyword>
<feature type="transmembrane region" description="Helical" evidence="8">
    <location>
        <begin position="296"/>
        <end position="314"/>
    </location>
</feature>
<reference evidence="10 11" key="1">
    <citation type="submission" date="2019-03" db="EMBL/GenBank/DDBJ databases">
        <title>Genomic Encyclopedia of Type Strains, Phase IV (KMG-IV): sequencing the most valuable type-strain genomes for metagenomic binning, comparative biology and taxonomic classification.</title>
        <authorList>
            <person name="Goeker M."/>
        </authorList>
    </citation>
    <scope>NUCLEOTIDE SEQUENCE [LARGE SCALE GENOMIC DNA]</scope>
    <source>
        <strain evidence="10 11">DSM 19377</strain>
    </source>
</reference>
<evidence type="ECO:0000259" key="9">
    <source>
        <dbReference type="PROSITE" id="PS51012"/>
    </source>
</evidence>
<dbReference type="AlphaFoldDB" id="A0A4R2P5F9"/>
<comment type="similarity">
    <text evidence="2 8">Belongs to the ABC-2 integral membrane protein family.</text>
</comment>
<name>A0A4R2P5F9_9BACL</name>
<organism evidence="10 11">
    <name type="scientific">Scopulibacillus darangshiensis</name>
    <dbReference type="NCBI Taxonomy" id="442528"/>
    <lineage>
        <taxon>Bacteria</taxon>
        <taxon>Bacillati</taxon>
        <taxon>Bacillota</taxon>
        <taxon>Bacilli</taxon>
        <taxon>Bacillales</taxon>
        <taxon>Sporolactobacillaceae</taxon>
        <taxon>Scopulibacillus</taxon>
    </lineage>
</organism>
<dbReference type="InterPro" id="IPR000412">
    <property type="entry name" value="ABC_2_transport"/>
</dbReference>
<evidence type="ECO:0000256" key="3">
    <source>
        <dbReference type="ARBA" id="ARBA00022448"/>
    </source>
</evidence>
<dbReference type="Pfam" id="PF12698">
    <property type="entry name" value="ABC2_membrane_3"/>
    <property type="match status" value="1"/>
</dbReference>
<dbReference type="PROSITE" id="PS51012">
    <property type="entry name" value="ABC_TM2"/>
    <property type="match status" value="1"/>
</dbReference>
<accession>A0A4R2P5F9</accession>
<dbReference type="Gene3D" id="3.40.1710.10">
    <property type="entry name" value="abc type-2 transporter like domain"/>
    <property type="match status" value="1"/>
</dbReference>
<dbReference type="RefSeq" id="WP_132746125.1">
    <property type="nucleotide sequence ID" value="NZ_SLXK01000013.1"/>
</dbReference>
<dbReference type="GO" id="GO:0043190">
    <property type="term" value="C:ATP-binding cassette (ABC) transporter complex"/>
    <property type="evidence" value="ECO:0007669"/>
    <property type="project" value="InterPro"/>
</dbReference>
<dbReference type="PANTHER" id="PTHR30294:SF45">
    <property type="entry name" value="LINEARMYCIN RESISTANCE PERMEASE PROTEIN LNRN"/>
    <property type="match status" value="1"/>
</dbReference>
<comment type="subcellular location">
    <subcellularLocation>
        <location evidence="1 8">Cell membrane</location>
        <topology evidence="1 8">Multi-pass membrane protein</topology>
    </subcellularLocation>
</comment>
<feature type="transmembrane region" description="Helical" evidence="8">
    <location>
        <begin position="182"/>
        <end position="207"/>
    </location>
</feature>
<evidence type="ECO:0000256" key="5">
    <source>
        <dbReference type="ARBA" id="ARBA00022692"/>
    </source>
</evidence>